<keyword evidence="5" id="KW-0802">TPR repeat</keyword>
<name>A0A1J4TBE8_9BACT</name>
<feature type="transmembrane region" description="Helical" evidence="6">
    <location>
        <begin position="432"/>
        <end position="449"/>
    </location>
</feature>
<feature type="repeat" description="TPR" evidence="5">
    <location>
        <begin position="587"/>
        <end position="620"/>
    </location>
</feature>
<proteinExistence type="predicted"/>
<evidence type="ECO:0000256" key="6">
    <source>
        <dbReference type="SAM" id="Phobius"/>
    </source>
</evidence>
<feature type="transmembrane region" description="Helical" evidence="6">
    <location>
        <begin position="345"/>
        <end position="363"/>
    </location>
</feature>
<keyword evidence="3 6" id="KW-1133">Transmembrane helix</keyword>
<feature type="transmembrane region" description="Helical" evidence="6">
    <location>
        <begin position="99"/>
        <end position="120"/>
    </location>
</feature>
<evidence type="ECO:0000313" key="9">
    <source>
        <dbReference type="Proteomes" id="UP000183192"/>
    </source>
</evidence>
<organism evidence="8 9">
    <name type="scientific">Candidatus Falkowbacteria bacterium CG1_02_37_44</name>
    <dbReference type="NCBI Taxonomy" id="1805146"/>
    <lineage>
        <taxon>Bacteria</taxon>
        <taxon>Candidatus Falkowiibacteriota</taxon>
    </lineage>
</organism>
<reference evidence="8 9" key="1">
    <citation type="journal article" date="2016" name="Environ. Microbiol.">
        <title>Genomic resolution of a cold subsurface aquifer community provides metabolic insights for novel microbes adapted to high CO concentrations.</title>
        <authorList>
            <person name="Probst A.J."/>
            <person name="Castelle C.J."/>
            <person name="Singh A."/>
            <person name="Brown C.T."/>
            <person name="Anantharaman K."/>
            <person name="Sharon I."/>
            <person name="Hug L.A."/>
            <person name="Burstein D."/>
            <person name="Emerson J.B."/>
            <person name="Thomas B.C."/>
            <person name="Banfield J.F."/>
        </authorList>
    </citation>
    <scope>NUCLEOTIDE SEQUENCE [LARGE SCALE GENOMIC DNA]</scope>
    <source>
        <strain evidence="8">CG1_02_37_44</strain>
    </source>
</reference>
<dbReference type="STRING" id="1805146.AUJ27_00190"/>
<dbReference type="PANTHER" id="PTHR37422">
    <property type="entry name" value="TEICHURONIC ACID BIOSYNTHESIS PROTEIN TUAE"/>
    <property type="match status" value="1"/>
</dbReference>
<feature type="transmembrane region" description="Helical" evidence="6">
    <location>
        <begin position="370"/>
        <end position="388"/>
    </location>
</feature>
<feature type="transmembrane region" description="Helical" evidence="6">
    <location>
        <begin position="38"/>
        <end position="56"/>
    </location>
</feature>
<dbReference type="Pfam" id="PF04932">
    <property type="entry name" value="Wzy_C"/>
    <property type="match status" value="1"/>
</dbReference>
<dbReference type="InterPro" id="IPR019734">
    <property type="entry name" value="TPR_rpt"/>
</dbReference>
<feature type="repeat" description="TPR" evidence="5">
    <location>
        <begin position="697"/>
        <end position="730"/>
    </location>
</feature>
<dbReference type="InterPro" id="IPR007016">
    <property type="entry name" value="O-antigen_ligase-rel_domated"/>
</dbReference>
<feature type="transmembrane region" description="Helical" evidence="6">
    <location>
        <begin position="394"/>
        <end position="411"/>
    </location>
</feature>
<feature type="transmembrane region" description="Helical" evidence="6">
    <location>
        <begin position="68"/>
        <end position="87"/>
    </location>
</feature>
<protein>
    <recommendedName>
        <fullName evidence="7">O-antigen ligase-related domain-containing protein</fullName>
    </recommendedName>
</protein>
<dbReference type="GO" id="GO:0016020">
    <property type="term" value="C:membrane"/>
    <property type="evidence" value="ECO:0007669"/>
    <property type="project" value="UniProtKB-SubCell"/>
</dbReference>
<accession>A0A1J4TBE8</accession>
<feature type="transmembrane region" description="Helical" evidence="6">
    <location>
        <begin position="230"/>
        <end position="250"/>
    </location>
</feature>
<dbReference type="SMART" id="SM00028">
    <property type="entry name" value="TPR"/>
    <property type="match status" value="2"/>
</dbReference>
<evidence type="ECO:0000259" key="7">
    <source>
        <dbReference type="Pfam" id="PF04932"/>
    </source>
</evidence>
<feature type="transmembrane region" description="Helical" evidence="6">
    <location>
        <begin position="204"/>
        <end position="223"/>
    </location>
</feature>
<gene>
    <name evidence="8" type="ORF">AUJ27_00190</name>
</gene>
<dbReference type="AlphaFoldDB" id="A0A1J4TBE8"/>
<keyword evidence="2 6" id="KW-0812">Transmembrane</keyword>
<feature type="domain" description="O-antigen ligase-related" evidence="7">
    <location>
        <begin position="190"/>
        <end position="349"/>
    </location>
</feature>
<feature type="transmembrane region" description="Helical" evidence="6">
    <location>
        <begin position="129"/>
        <end position="146"/>
    </location>
</feature>
<dbReference type="Pfam" id="PF13181">
    <property type="entry name" value="TPR_8"/>
    <property type="match status" value="1"/>
</dbReference>
<evidence type="ECO:0000256" key="5">
    <source>
        <dbReference type="PROSITE-ProRule" id="PRU00339"/>
    </source>
</evidence>
<dbReference type="PROSITE" id="PS50005">
    <property type="entry name" value="TPR"/>
    <property type="match status" value="2"/>
</dbReference>
<evidence type="ECO:0000256" key="3">
    <source>
        <dbReference type="ARBA" id="ARBA00022989"/>
    </source>
</evidence>
<feature type="transmembrane region" description="Helical" evidence="6">
    <location>
        <begin position="12"/>
        <end position="32"/>
    </location>
</feature>
<evidence type="ECO:0000256" key="2">
    <source>
        <dbReference type="ARBA" id="ARBA00022692"/>
    </source>
</evidence>
<comment type="subcellular location">
    <subcellularLocation>
        <location evidence="1">Membrane</location>
        <topology evidence="1">Multi-pass membrane protein</topology>
    </subcellularLocation>
</comment>
<sequence length="744" mass="84568">MSKKTYQLILQIGIYISFLSVFLVFKNLLFPYITSKQITFNIITELLFIIWVAYVVKYPSARPRWSYISFGLIVFFLAVLVSCFTGVDFNLSFWGDVERMLGFFHIFHFLLFYFIIITVFRKWPDWRNLFIVSVSAAALISLYALINNVSMSTIGNTAYVSGYLIFNIYFSFILFFRGKNWLIKSIYPVLALIMLLAFRKADTSGAYVGLAASILVLLSLYLILHKNKKIRIYSSAFLLILVFSVSFIFLNKESALVQGNNFLKNTTREISLNKNTFQTRLISWRAALKDFKNHPILGTGHGNYAITFDKYFEPKFYTFTSSETYFDRAHNNIIDIASTTGAVGLLTYLSIFMAVGYYLILGYRQDKININEFVLISALITAYFIQNLAVFDSLVTYLSLMVVLGFVYWLTNKNEIEEIEEEHDQPLNNQEIYTFAVVGLIVLSILYQYNIKPLKMLIGTIKAQIVLAQPGGDIISVVDIHKKALSYNTVLDRDSRTVLIRLISGNINSLKNIGSQPAKEILDYAISLASANVDYNKEDSLNQLMLAQAYDTAARFSADGNQDTFYHYADRALEAVNESIAASPGRVTVYFSKAQIFMTRGEADKAIDTLKYAVSLNEDYVDSHCNLSRFLLSLGREEEGFQAMDKCIDKGGTGNLYPAQYVKLLINHYAELESKANIARVIKLYELLANNLEPNDAKIWVNLASLYAREGNKDKAIDAARKAIEYDPSIKDAAEDFIKKLEEL</sequence>
<feature type="transmembrane region" description="Helical" evidence="6">
    <location>
        <begin position="181"/>
        <end position="198"/>
    </location>
</feature>
<evidence type="ECO:0000256" key="1">
    <source>
        <dbReference type="ARBA" id="ARBA00004141"/>
    </source>
</evidence>
<dbReference type="PROSITE" id="PS50293">
    <property type="entry name" value="TPR_REGION"/>
    <property type="match status" value="1"/>
</dbReference>
<dbReference type="PANTHER" id="PTHR37422:SF13">
    <property type="entry name" value="LIPOPOLYSACCHARIDE BIOSYNTHESIS PROTEIN PA4999-RELATED"/>
    <property type="match status" value="1"/>
</dbReference>
<dbReference type="InterPro" id="IPR011990">
    <property type="entry name" value="TPR-like_helical_dom_sf"/>
</dbReference>
<dbReference type="InterPro" id="IPR051533">
    <property type="entry name" value="WaaL-like"/>
</dbReference>
<dbReference type="Gene3D" id="1.25.40.10">
    <property type="entry name" value="Tetratricopeptide repeat domain"/>
    <property type="match status" value="2"/>
</dbReference>
<comment type="caution">
    <text evidence="8">The sequence shown here is derived from an EMBL/GenBank/DDBJ whole genome shotgun (WGS) entry which is preliminary data.</text>
</comment>
<dbReference type="SUPFAM" id="SSF48452">
    <property type="entry name" value="TPR-like"/>
    <property type="match status" value="1"/>
</dbReference>
<evidence type="ECO:0000256" key="4">
    <source>
        <dbReference type="ARBA" id="ARBA00023136"/>
    </source>
</evidence>
<dbReference type="EMBL" id="MNUU01000004">
    <property type="protein sequence ID" value="OIO08673.1"/>
    <property type="molecule type" value="Genomic_DNA"/>
</dbReference>
<dbReference type="Proteomes" id="UP000183192">
    <property type="component" value="Unassembled WGS sequence"/>
</dbReference>
<keyword evidence="4 6" id="KW-0472">Membrane</keyword>
<evidence type="ECO:0000313" key="8">
    <source>
        <dbReference type="EMBL" id="OIO08673.1"/>
    </source>
</evidence>
<feature type="transmembrane region" description="Helical" evidence="6">
    <location>
        <begin position="158"/>
        <end position="176"/>
    </location>
</feature>